<sequence>MKFLILEANNEDTRLLDQSISRSLINYGGYQVKTLDPCAIYEQEGSAGLEAAIENVVYEDKIDVFICCAFGMWMELNPEFIYHRLSDCYRVYIVGDDEGHFELFDRYNGQAYDLVISANPLVERYHLYQIDAEYYPSVYPAHLFCPSDENQNKKHDVSFIGAVKGKTGREAGIAMLEGAGISVESFGFGTKNGPISNEGALSLYRHSRINLNFTGTWRSPLAPNDTIMHRVRAVKGRCTKIALCGSFVLSEYAPGIERLFDVGREIDVFRDRQELVEKVHYYLEHEEVREQMAARAHARATEYYDEAKYWARVGECLERRMLVQRASKKDRLLMFIDKPFWSSYGACRFKYLVIFLFAGRFFLFLHELRLLIRAGRFNLRAAVWFAATGLHIARQRSRFAAGVAALARGVRRLFRQG</sequence>
<dbReference type="EMBL" id="JAQOUE010000001">
    <property type="protein sequence ID" value="MDT7041666.1"/>
    <property type="molecule type" value="Genomic_DNA"/>
</dbReference>
<dbReference type="InterPro" id="IPR055259">
    <property type="entry name" value="YkvP/CgeB_Glyco_trans-like"/>
</dbReference>
<name>A0ABU3K5L2_9BACT</name>
<protein>
    <submittedName>
        <fullName evidence="2">Glycosyltransferase</fullName>
    </submittedName>
</protein>
<comment type="caution">
    <text evidence="2">The sequence shown here is derived from an EMBL/GenBank/DDBJ whole genome shotgun (WGS) entry which is preliminary data.</text>
</comment>
<dbReference type="Pfam" id="PF13524">
    <property type="entry name" value="Glyco_trans_1_2"/>
    <property type="match status" value="1"/>
</dbReference>
<feature type="domain" description="Spore protein YkvP/CgeB glycosyl transferase-like" evidence="1">
    <location>
        <begin position="191"/>
        <end position="305"/>
    </location>
</feature>
<evidence type="ECO:0000313" key="2">
    <source>
        <dbReference type="EMBL" id="MDT7041666.1"/>
    </source>
</evidence>
<dbReference type="Proteomes" id="UP001250932">
    <property type="component" value="Unassembled WGS sequence"/>
</dbReference>
<organism evidence="2 3">
    <name type="scientific">Candidatus Nitronereus thalassa</name>
    <dbReference type="NCBI Taxonomy" id="3020898"/>
    <lineage>
        <taxon>Bacteria</taxon>
        <taxon>Pseudomonadati</taxon>
        <taxon>Nitrospirota</taxon>
        <taxon>Nitrospiria</taxon>
        <taxon>Nitrospirales</taxon>
        <taxon>Nitrospiraceae</taxon>
        <taxon>Candidatus Nitronereus</taxon>
    </lineage>
</organism>
<keyword evidence="3" id="KW-1185">Reference proteome</keyword>
<reference evidence="2 3" key="1">
    <citation type="journal article" date="2023" name="ISME J.">
        <title>Cultivation and genomic characterization of novel and ubiquitous marine nitrite-oxidizing bacteria from the Nitrospirales.</title>
        <authorList>
            <person name="Mueller A.J."/>
            <person name="Daebeler A."/>
            <person name="Herbold C.W."/>
            <person name="Kirkegaard R.H."/>
            <person name="Daims H."/>
        </authorList>
    </citation>
    <scope>NUCLEOTIDE SEQUENCE [LARGE SCALE GENOMIC DNA]</scope>
    <source>
        <strain evidence="2 3">EB</strain>
    </source>
</reference>
<accession>A0ABU3K5L2</accession>
<proteinExistence type="predicted"/>
<evidence type="ECO:0000313" key="3">
    <source>
        <dbReference type="Proteomes" id="UP001250932"/>
    </source>
</evidence>
<dbReference type="RefSeq" id="WP_313832014.1">
    <property type="nucleotide sequence ID" value="NZ_JAQOUE010000001.1"/>
</dbReference>
<evidence type="ECO:0000259" key="1">
    <source>
        <dbReference type="Pfam" id="PF13524"/>
    </source>
</evidence>
<gene>
    <name evidence="2" type="ORF">PPG34_04840</name>
</gene>